<evidence type="ECO:0000259" key="2">
    <source>
        <dbReference type="PROSITE" id="PS50234"/>
    </source>
</evidence>
<feature type="region of interest" description="Disordered" evidence="1">
    <location>
        <begin position="1"/>
        <end position="22"/>
    </location>
</feature>
<evidence type="ECO:0000313" key="4">
    <source>
        <dbReference type="Proteomes" id="UP000759537"/>
    </source>
</evidence>
<dbReference type="SUPFAM" id="SSF53300">
    <property type="entry name" value="vWA-like"/>
    <property type="match status" value="1"/>
</dbReference>
<dbReference type="CDD" id="cd00198">
    <property type="entry name" value="vWFA"/>
    <property type="match status" value="1"/>
</dbReference>
<dbReference type="InterPro" id="IPR002035">
    <property type="entry name" value="VWF_A"/>
</dbReference>
<proteinExistence type="predicted"/>
<feature type="region of interest" description="Disordered" evidence="1">
    <location>
        <begin position="2137"/>
        <end position="2156"/>
    </location>
</feature>
<feature type="compositionally biased region" description="Polar residues" evidence="1">
    <location>
        <begin position="10"/>
        <end position="22"/>
    </location>
</feature>
<keyword evidence="4" id="KW-1185">Reference proteome</keyword>
<dbReference type="PANTHER" id="PTHR22796:SF1">
    <property type="entry name" value="VWFA DOMAIN-CONTAINING PROTEIN"/>
    <property type="match status" value="1"/>
</dbReference>
<feature type="domain" description="VWFA" evidence="2">
    <location>
        <begin position="2061"/>
        <end position="2320"/>
    </location>
</feature>
<evidence type="ECO:0000313" key="3">
    <source>
        <dbReference type="EMBL" id="KAF8466492.1"/>
    </source>
</evidence>
<dbReference type="InterPro" id="IPR036465">
    <property type="entry name" value="vWFA_dom_sf"/>
</dbReference>
<dbReference type="Proteomes" id="UP000759537">
    <property type="component" value="Unassembled WGS sequence"/>
</dbReference>
<reference evidence="3" key="2">
    <citation type="journal article" date="2020" name="Nat. Commun.">
        <title>Large-scale genome sequencing of mycorrhizal fungi provides insights into the early evolution of symbiotic traits.</title>
        <authorList>
            <person name="Miyauchi S."/>
            <person name="Kiss E."/>
            <person name="Kuo A."/>
            <person name="Drula E."/>
            <person name="Kohler A."/>
            <person name="Sanchez-Garcia M."/>
            <person name="Morin E."/>
            <person name="Andreopoulos B."/>
            <person name="Barry K.W."/>
            <person name="Bonito G."/>
            <person name="Buee M."/>
            <person name="Carver A."/>
            <person name="Chen C."/>
            <person name="Cichocki N."/>
            <person name="Clum A."/>
            <person name="Culley D."/>
            <person name="Crous P.W."/>
            <person name="Fauchery L."/>
            <person name="Girlanda M."/>
            <person name="Hayes R.D."/>
            <person name="Keri Z."/>
            <person name="LaButti K."/>
            <person name="Lipzen A."/>
            <person name="Lombard V."/>
            <person name="Magnuson J."/>
            <person name="Maillard F."/>
            <person name="Murat C."/>
            <person name="Nolan M."/>
            <person name="Ohm R.A."/>
            <person name="Pangilinan J."/>
            <person name="Pereira M.F."/>
            <person name="Perotto S."/>
            <person name="Peter M."/>
            <person name="Pfister S."/>
            <person name="Riley R."/>
            <person name="Sitrit Y."/>
            <person name="Stielow J.B."/>
            <person name="Szollosi G."/>
            <person name="Zifcakova L."/>
            <person name="Stursova M."/>
            <person name="Spatafora J.W."/>
            <person name="Tedersoo L."/>
            <person name="Vaario L.M."/>
            <person name="Yamada A."/>
            <person name="Yan M."/>
            <person name="Wang P."/>
            <person name="Xu J."/>
            <person name="Bruns T."/>
            <person name="Baldrian P."/>
            <person name="Vilgalys R."/>
            <person name="Dunand C."/>
            <person name="Henrissat B."/>
            <person name="Grigoriev I.V."/>
            <person name="Hibbett D."/>
            <person name="Nagy L.G."/>
            <person name="Martin F.M."/>
        </authorList>
    </citation>
    <scope>NUCLEOTIDE SEQUENCE</scope>
    <source>
        <strain evidence="3">Prilba</strain>
    </source>
</reference>
<evidence type="ECO:0000256" key="1">
    <source>
        <dbReference type="SAM" id="MobiDB-lite"/>
    </source>
</evidence>
<comment type="caution">
    <text evidence="3">The sequence shown here is derived from an EMBL/GenBank/DDBJ whole genome shotgun (WGS) entry which is preliminary data.</text>
</comment>
<gene>
    <name evidence="3" type="ORF">DFH94DRAFT_781152</name>
</gene>
<name>A0A9P5MNV0_9AGAM</name>
<dbReference type="Gene3D" id="3.40.50.410">
    <property type="entry name" value="von Willebrand factor, type A domain"/>
    <property type="match status" value="1"/>
</dbReference>
<dbReference type="SMART" id="SM00327">
    <property type="entry name" value="VWA"/>
    <property type="match status" value="1"/>
</dbReference>
<dbReference type="PANTHER" id="PTHR22796">
    <property type="entry name" value="URG4-RELATED"/>
    <property type="match status" value="1"/>
</dbReference>
<protein>
    <recommendedName>
        <fullName evidence="2">VWFA domain-containing protein</fullName>
    </recommendedName>
</protein>
<organism evidence="3 4">
    <name type="scientific">Russula ochroleuca</name>
    <dbReference type="NCBI Taxonomy" id="152965"/>
    <lineage>
        <taxon>Eukaryota</taxon>
        <taxon>Fungi</taxon>
        <taxon>Dikarya</taxon>
        <taxon>Basidiomycota</taxon>
        <taxon>Agaricomycotina</taxon>
        <taxon>Agaricomycetes</taxon>
        <taxon>Russulales</taxon>
        <taxon>Russulaceae</taxon>
        <taxon>Russula</taxon>
    </lineage>
</organism>
<dbReference type="SUPFAM" id="SSF52540">
    <property type="entry name" value="P-loop containing nucleoside triphosphate hydrolases"/>
    <property type="match status" value="1"/>
</dbReference>
<dbReference type="OrthoDB" id="2343366at2759"/>
<reference evidence="3" key="1">
    <citation type="submission" date="2019-10" db="EMBL/GenBank/DDBJ databases">
        <authorList>
            <consortium name="DOE Joint Genome Institute"/>
            <person name="Kuo A."/>
            <person name="Miyauchi S."/>
            <person name="Kiss E."/>
            <person name="Drula E."/>
            <person name="Kohler A."/>
            <person name="Sanchez-Garcia M."/>
            <person name="Andreopoulos B."/>
            <person name="Barry K.W."/>
            <person name="Bonito G."/>
            <person name="Buee M."/>
            <person name="Carver A."/>
            <person name="Chen C."/>
            <person name="Cichocki N."/>
            <person name="Clum A."/>
            <person name="Culley D."/>
            <person name="Crous P.W."/>
            <person name="Fauchery L."/>
            <person name="Girlanda M."/>
            <person name="Hayes R."/>
            <person name="Keri Z."/>
            <person name="LaButti K."/>
            <person name="Lipzen A."/>
            <person name="Lombard V."/>
            <person name="Magnuson J."/>
            <person name="Maillard F."/>
            <person name="Morin E."/>
            <person name="Murat C."/>
            <person name="Nolan M."/>
            <person name="Ohm R."/>
            <person name="Pangilinan J."/>
            <person name="Pereira M."/>
            <person name="Perotto S."/>
            <person name="Peter M."/>
            <person name="Riley R."/>
            <person name="Sitrit Y."/>
            <person name="Stielow B."/>
            <person name="Szollosi G."/>
            <person name="Zifcakova L."/>
            <person name="Stursova M."/>
            <person name="Spatafora J.W."/>
            <person name="Tedersoo L."/>
            <person name="Vaario L.-M."/>
            <person name="Yamada A."/>
            <person name="Yan M."/>
            <person name="Wang P."/>
            <person name="Xu J."/>
            <person name="Bruns T."/>
            <person name="Baldrian P."/>
            <person name="Vilgalys R."/>
            <person name="Henrissat B."/>
            <person name="Grigoriev I.V."/>
            <person name="Hibbett D."/>
            <person name="Nagy L.G."/>
            <person name="Martin F.M."/>
        </authorList>
    </citation>
    <scope>NUCLEOTIDE SEQUENCE</scope>
    <source>
        <strain evidence="3">Prilba</strain>
    </source>
</reference>
<sequence>MDFSAFRSLKPSSWRSTPSNTLSTRRIKEQTQITNILAVASEGSTIREQVEALDSHRLTSDSLMSVSGTDKSSGVLTRVHEMLQGDKDQLSSSDNVDQQSLQYSRPIPVTPMDPIENVKGMYRLLDLIGESGSNGYVDKVIIAQDSIQQFINSVSPGAYASITKVDFKALDQFLIKPLGVYGSKDEIVRLLQCMGAIDDDAACLLLTPADSSDYRPMLSSGLYIVKANASDPADERYFVVYWPEDTTWNDSATSSVRRNRVTFMRYLTKICDQVIALLSLEHSTAIVWGDQDSNTESVDIEAGDSDRLFTFEVAETNEQEEKAVARPGFQMNSRHILPFECSPDCPVDPAALAPRLLPGETKQGFLTASYVPRQTHSDAFDELTLSRVSLKRLLMDNALVLSEELEESAVLALINIAIADLFPGPCDKWRATNQDIRTRHQEEFGKRKDIVHQEIARGRDSLRRTLREVVVEDVLRLFPSLEHDNLSASVQDNNCSNVGQEATGSMRLSDLESLYPGVRTVYQKHFNKARFDLILRCDPGFESRKLRLLAIMYLLEKVQRLGTKARAELIRTVLIEGNFCRAQQALPKTDEKKRSTSSTSAWGASVGSFFSASGSYSEDFLEREMKTLASKVPDAQFLLTIKGEGNKELRPMIDEAVALAHTQLAFSVDAVVDTMALAVSAMQKEHCERAVQYEVESEERKSRNKVLVKFIQDINAQAMGSQNSTVYLDSIITIQSVGSRGSTSYYERVNTEKVKHSNTHQSFSSKYGQEYVVTGRRQAIEEAKLEFCVHSMDFTSDDKHNMQLNPDHIPSPAVNERLSSKFHLPIFMDIAFYQILENGKLLLVLLDGHRVSIYLDKIHAMDMAIRRGRPVKNLNRGKLGENIIFAFDETKRSLAVCASTKLQLHMFVFDESYRTLQAQGTAVNLAPWYNQTGISILHAGFIYGNEEVVLVDSRAQARIFSFVTLQFRPASLQLPSLPNSILSSPDGSCLLVLDTRDLKPFLTAYHWETFGSAAGICVDVPDFPLNGAVLTSVVDRGRVFLMGLDIDSGSVQSIAINITKMRTEFMFKENGNRNASNNRTRHTLHNSLLDCHAEVWSRFPVIPAVKRPTLTSSRQQKSITFIAENYSQSFVSYFSDLIRTFETTTRKPTGDELRRINVSARDFSSFRDELIMNSEWDVSRYRVGEWLVDLLCLIPIHIAVCSENRFVPLADGVLSSDLERSLLGAEVSKIVDKLSFGWYESIFQSYLASKPVKVVSSMGQQSVGKSFSLNHLLDTSFAGSAMRTTEGVWMSVAPTDDELIVALDFEGVDSVERSLQEDMLLVLFNTAISNLRVLFRNNFAFSRDISGLFQSFQSSVSVLDPAANPSLFQSTLVIIIKDVVEADKVEITREFSLKFQKIVQQEQRANFISRLHRGKLDIIPWPVIESKEFYKLFSTLKKRLDSQKVSHPTAGEFLHTIKTLMAKLKANDWGALSQTMADHRARTLFALLPIVLATGYSEVDPEFEHLKNLDTNAIVESDDTPARFAISEREQVLSADIEIHLTILRESWSRQTPRQSIPDFDWTSKLASYISGLIDLRVDHVRLWLDSNLTRFQAGHAAVEDLRRRFDNMVIEMRTNVQLCRAQCPLCHLLCVRSRLHEGDHSCETTHDCDYNCVFCEDEVKPCGMPAGHPGDHVCVVNAHLCGGPCVLSGKRGCLQDCTKVAGHVEHEHMCSAPVHMCGKLCALQVMKLPGGKTYICQEGCNMPSDQPHDVHSCDMRLCPMACDLCKRLCVQPHLHGLETASFHLCGEAHPCSALCSAPGICQIDTRPLSVEATFTGRHETFQYTKYSQVAKRLQCMKTIEPGQTSHAGAHVHTKEEQPFHFCETRCENCGYFCTLPLGHTQQEHETSHGSMTQTRWAIDGPDGADIELGGRKFSANDEGAPMMCNLVCSSMGRHVHIDYCRAGENRRCEGPEIQHINARMIPNPDRRKDAITHNLYWRRMGFKDPYTRDEQTVFGKCDAMCSGPEHLENVSGSGRPSYCTLPMFHLPRRLDERVDGHGYISNDGHLFECRSPISSQQAFHVIFVIDRSGSMSFSDRAPLVDGPAAGRVRQCANNRLDAVYSALYSFWAARHTTITAEQQSSNRNHVSRRGYSFWSSKPATATTSTTSTADRHTGGGRRDAYSVVLFSDTSKTVLANDFTSTPDELLDILLKEGADNGTNFVAGLRASQIVMQEHWSAERSPVVIFLSDGECNTPTDIAIRNVCQSAKGLGKPLSFHAVSFGEYFSTTSLRRMADVALEIQNSPAHDVLRPAAPTVPSSFTTALDTVRLTETFLGIAESLRKQRGSLMH</sequence>
<feature type="compositionally biased region" description="Low complexity" evidence="1">
    <location>
        <begin position="2140"/>
        <end position="2149"/>
    </location>
</feature>
<dbReference type="EMBL" id="WHVB01000041">
    <property type="protein sequence ID" value="KAF8466492.1"/>
    <property type="molecule type" value="Genomic_DNA"/>
</dbReference>
<accession>A0A9P5MNV0</accession>
<dbReference type="Gene3D" id="3.40.50.300">
    <property type="entry name" value="P-loop containing nucleotide triphosphate hydrolases"/>
    <property type="match status" value="1"/>
</dbReference>
<dbReference type="PROSITE" id="PS50234">
    <property type="entry name" value="VWFA"/>
    <property type="match status" value="1"/>
</dbReference>
<dbReference type="InterPro" id="IPR027417">
    <property type="entry name" value="P-loop_NTPase"/>
</dbReference>